<dbReference type="PANTHER" id="PTHR35175:SF2">
    <property type="entry name" value="DUF1289 DOMAIN-CONTAINING PROTEIN"/>
    <property type="match status" value="1"/>
</dbReference>
<evidence type="ECO:0000313" key="1">
    <source>
        <dbReference type="EMBL" id="GBG15503.1"/>
    </source>
</evidence>
<sequence>MSVPSPCNGLCRINMRSGLCEGCLRTREEIGSWRMLPDPERQQLLLVLEQRKVTKND</sequence>
<keyword evidence="2" id="KW-1185">Reference proteome</keyword>
<dbReference type="OrthoDB" id="8911262at2"/>
<dbReference type="Pfam" id="PF06945">
    <property type="entry name" value="DUF1289"/>
    <property type="match status" value="1"/>
</dbReference>
<name>A0A2R5FG34_9PROT</name>
<dbReference type="AlphaFoldDB" id="A0A2R5FG34"/>
<gene>
    <name evidence="1" type="ORF">NMK_3111</name>
</gene>
<organism evidence="1 2">
    <name type="scientific">Novimethylophilus kurashikiensis</name>
    <dbReference type="NCBI Taxonomy" id="1825523"/>
    <lineage>
        <taxon>Bacteria</taxon>
        <taxon>Pseudomonadati</taxon>
        <taxon>Pseudomonadota</taxon>
        <taxon>Betaproteobacteria</taxon>
        <taxon>Nitrosomonadales</taxon>
        <taxon>Methylophilaceae</taxon>
        <taxon>Novimethylophilus</taxon>
    </lineage>
</organism>
<accession>A0A2R5FG34</accession>
<dbReference type="EMBL" id="BDOQ01000019">
    <property type="protein sequence ID" value="GBG15503.1"/>
    <property type="molecule type" value="Genomic_DNA"/>
</dbReference>
<dbReference type="Proteomes" id="UP000245081">
    <property type="component" value="Unassembled WGS sequence"/>
</dbReference>
<protein>
    <recommendedName>
        <fullName evidence="3">DUF1289 domain-containing protein</fullName>
    </recommendedName>
</protein>
<reference evidence="1 2" key="1">
    <citation type="journal article" date="2018" name="Environ. Microbiol.">
        <title>Isolation and genomic characterization of Novimethylophilus kurashikiensis gen. nov. sp. nov., a new lanthanide-dependent methylotrophic species of Methylophilaceae.</title>
        <authorList>
            <person name="Lv H."/>
            <person name="Sahin N."/>
            <person name="Tani A."/>
        </authorList>
    </citation>
    <scope>NUCLEOTIDE SEQUENCE [LARGE SCALE GENOMIC DNA]</scope>
    <source>
        <strain evidence="1 2">La2-4</strain>
    </source>
</reference>
<dbReference type="RefSeq" id="WP_109016659.1">
    <property type="nucleotide sequence ID" value="NZ_BDOQ01000019.1"/>
</dbReference>
<evidence type="ECO:0008006" key="3">
    <source>
        <dbReference type="Google" id="ProtNLM"/>
    </source>
</evidence>
<dbReference type="InterPro" id="IPR010710">
    <property type="entry name" value="DUF1289"/>
</dbReference>
<evidence type="ECO:0000313" key="2">
    <source>
        <dbReference type="Proteomes" id="UP000245081"/>
    </source>
</evidence>
<comment type="caution">
    <text evidence="1">The sequence shown here is derived from an EMBL/GenBank/DDBJ whole genome shotgun (WGS) entry which is preliminary data.</text>
</comment>
<dbReference type="PANTHER" id="PTHR35175">
    <property type="entry name" value="DUF1289 DOMAIN-CONTAINING PROTEIN"/>
    <property type="match status" value="1"/>
</dbReference>
<proteinExistence type="predicted"/>